<dbReference type="FunFam" id="3.20.20.80:FF:000032">
    <property type="entry name" value="1,3-beta-glucanosyltransferase"/>
    <property type="match status" value="1"/>
</dbReference>
<dbReference type="AlphaFoldDB" id="U4L8Z6"/>
<dbReference type="eggNOG" id="ENOG502QRZZ">
    <property type="taxonomic scope" value="Eukaryota"/>
</dbReference>
<evidence type="ECO:0000256" key="3">
    <source>
        <dbReference type="ARBA" id="ARBA00022622"/>
    </source>
</evidence>
<comment type="function">
    <text evidence="9">Splits internally a 1,3-beta-glucan molecule and transfers the newly generated reducing end (the donor) to the non-reducing end of another 1,3-beta-glucan molecule (the acceptor) forming a 1,3-beta linkage, resulting in the elongation of 1,3-beta-glucan chains in the cell wall.</text>
</comment>
<dbReference type="OrthoDB" id="421038at2759"/>
<dbReference type="InterPro" id="IPR004886">
    <property type="entry name" value="Glucanosyltransferase"/>
</dbReference>
<feature type="compositionally biased region" description="Low complexity" evidence="10">
    <location>
        <begin position="398"/>
        <end position="413"/>
    </location>
</feature>
<dbReference type="OMA" id="GVNDYSW"/>
<dbReference type="STRING" id="1076935.U4L8Z6"/>
<evidence type="ECO:0000256" key="4">
    <source>
        <dbReference type="ARBA" id="ARBA00022679"/>
    </source>
</evidence>
<dbReference type="PANTHER" id="PTHR31468:SF5">
    <property type="entry name" value="1,3-BETA-GLUCANOSYLTRANSFERASE GAS5"/>
    <property type="match status" value="1"/>
</dbReference>
<dbReference type="SUPFAM" id="SSF51445">
    <property type="entry name" value="(Trans)glycosidases"/>
    <property type="match status" value="1"/>
</dbReference>
<dbReference type="EMBL" id="HF935502">
    <property type="protein sequence ID" value="CCX09996.1"/>
    <property type="molecule type" value="Genomic_DNA"/>
</dbReference>
<evidence type="ECO:0000313" key="12">
    <source>
        <dbReference type="Proteomes" id="UP000018144"/>
    </source>
</evidence>
<feature type="region of interest" description="Disordered" evidence="10">
    <location>
        <begin position="368"/>
        <end position="413"/>
    </location>
</feature>
<dbReference type="PANTHER" id="PTHR31468">
    <property type="entry name" value="1,3-BETA-GLUCANOSYLTRANSFERASE GAS1"/>
    <property type="match status" value="1"/>
</dbReference>
<feature type="chain" id="PRO_5005147610" description="1,3-beta-glucanosyltransferase" evidence="9">
    <location>
        <begin position="23"/>
        <end position="441"/>
    </location>
</feature>
<dbReference type="GO" id="GO:0071970">
    <property type="term" value="P:fungal-type cell wall (1-&gt;3)-beta-D-glucan biosynthetic process"/>
    <property type="evidence" value="ECO:0007669"/>
    <property type="project" value="TreeGrafter"/>
</dbReference>
<evidence type="ECO:0000256" key="8">
    <source>
        <dbReference type="ARBA" id="ARBA00023288"/>
    </source>
</evidence>
<proteinExistence type="inferred from homology"/>
<evidence type="ECO:0000256" key="5">
    <source>
        <dbReference type="ARBA" id="ARBA00022729"/>
    </source>
</evidence>
<dbReference type="GO" id="GO:0042124">
    <property type="term" value="F:1,3-beta-glucanosyltransferase activity"/>
    <property type="evidence" value="ECO:0007669"/>
    <property type="project" value="TreeGrafter"/>
</dbReference>
<dbReference type="GO" id="GO:0005886">
    <property type="term" value="C:plasma membrane"/>
    <property type="evidence" value="ECO:0007669"/>
    <property type="project" value="UniProtKB-SubCell"/>
</dbReference>
<keyword evidence="7" id="KW-0325">Glycoprotein</keyword>
<dbReference type="InterPro" id="IPR017853">
    <property type="entry name" value="GH"/>
</dbReference>
<dbReference type="Gene3D" id="3.20.20.80">
    <property type="entry name" value="Glycosidases"/>
    <property type="match status" value="1"/>
</dbReference>
<keyword evidence="6 9" id="KW-0472">Membrane</keyword>
<evidence type="ECO:0000256" key="6">
    <source>
        <dbReference type="ARBA" id="ARBA00023136"/>
    </source>
</evidence>
<reference evidence="11 12" key="1">
    <citation type="journal article" date="2013" name="PLoS Genet.">
        <title>The genome and development-dependent transcriptomes of Pyronema confluens: a window into fungal evolution.</title>
        <authorList>
            <person name="Traeger S."/>
            <person name="Altegoer F."/>
            <person name="Freitag M."/>
            <person name="Gabaldon T."/>
            <person name="Kempken F."/>
            <person name="Kumar A."/>
            <person name="Marcet-Houben M."/>
            <person name="Poggeler S."/>
            <person name="Stajich J.E."/>
            <person name="Nowrousian M."/>
        </authorList>
    </citation>
    <scope>NUCLEOTIDE SEQUENCE [LARGE SCALE GENOMIC DNA]</scope>
    <source>
        <strain evidence="12">CBS 100304</strain>
        <tissue evidence="11">Vegetative mycelium</tissue>
    </source>
</reference>
<evidence type="ECO:0000256" key="10">
    <source>
        <dbReference type="SAM" id="MobiDB-lite"/>
    </source>
</evidence>
<dbReference type="EC" id="2.4.1.-" evidence="9"/>
<organism evidence="11 12">
    <name type="scientific">Pyronema omphalodes (strain CBS 100304)</name>
    <name type="common">Pyronema confluens</name>
    <dbReference type="NCBI Taxonomy" id="1076935"/>
    <lineage>
        <taxon>Eukaryota</taxon>
        <taxon>Fungi</taxon>
        <taxon>Dikarya</taxon>
        <taxon>Ascomycota</taxon>
        <taxon>Pezizomycotina</taxon>
        <taxon>Pezizomycetes</taxon>
        <taxon>Pezizales</taxon>
        <taxon>Pyronemataceae</taxon>
        <taxon>Pyronema</taxon>
    </lineage>
</organism>
<comment type="similarity">
    <text evidence="2 9">Belongs to the glycosyl hydrolase 72 family.</text>
</comment>
<dbReference type="Pfam" id="PF03198">
    <property type="entry name" value="Glyco_hydro_72"/>
    <property type="match status" value="1"/>
</dbReference>
<protein>
    <recommendedName>
        <fullName evidence="9">1,3-beta-glucanosyltransferase</fullName>
        <ecNumber evidence="9">2.4.1.-</ecNumber>
    </recommendedName>
</protein>
<evidence type="ECO:0000256" key="9">
    <source>
        <dbReference type="RuleBase" id="RU361209"/>
    </source>
</evidence>
<sequence>MRGGIINLALAVAALTGSTVSALDPVTVKGNAFFVGDERFYIRGVDYQPGGQSNLADPLANPENCKRDIPLFKELGLNAVRIYTVDNSANHDECMKELDDAGIYLLLDVNTPTISINRADPAATYNEKYLQHVFATIDIFSKYDNTLAFFSANEVVNDAKTTSSATYVKAVTRDMRKYIKARKLRAIPVGYSAADVAENRLEMAHYMNCGNDADARSDFFAINDYSWCGSSSFTTSDWEAKVKNYTDYSIPIFLSEYGCNAPSPRQFGEVSTLYSDKMSPVFSGGLVYEYSQEPNNYGLVEISKDRKSVEKLKDFDTLKKQLDDASNPSGDGKYQTDLKISDCPPKSKNWEASDDLPAFPKAAEKYMQNGAGKPLGDQDLMAGGSGGSGGSGSGSTTGSGSSPTPTGSSGNSAASAGYSFSGVMMACVVGASTIAGAMMAL</sequence>
<evidence type="ECO:0000313" key="11">
    <source>
        <dbReference type="EMBL" id="CCX09996.1"/>
    </source>
</evidence>
<dbReference type="GO" id="GO:0031505">
    <property type="term" value="P:fungal-type cell wall organization"/>
    <property type="evidence" value="ECO:0007669"/>
    <property type="project" value="TreeGrafter"/>
</dbReference>
<keyword evidence="4 9" id="KW-0808">Transferase</keyword>
<name>U4L8Z6_PYROM</name>
<feature type="region of interest" description="Disordered" evidence="10">
    <location>
        <begin position="321"/>
        <end position="354"/>
    </location>
</feature>
<comment type="subcellular location">
    <subcellularLocation>
        <location evidence="1 9">Cell membrane</location>
        <topology evidence="1 9">Lipid-anchor</topology>
        <topology evidence="1 9">GPI-anchor</topology>
    </subcellularLocation>
</comment>
<evidence type="ECO:0000256" key="1">
    <source>
        <dbReference type="ARBA" id="ARBA00004609"/>
    </source>
</evidence>
<gene>
    <name evidence="11" type="ORF">PCON_09589</name>
</gene>
<evidence type="ECO:0000256" key="2">
    <source>
        <dbReference type="ARBA" id="ARBA00007528"/>
    </source>
</evidence>
<keyword evidence="5 9" id="KW-0732">Signal</keyword>
<dbReference type="Proteomes" id="UP000018144">
    <property type="component" value="Unassembled WGS sequence"/>
</dbReference>
<feature type="signal peptide" evidence="9">
    <location>
        <begin position="1"/>
        <end position="22"/>
    </location>
</feature>
<dbReference type="GO" id="GO:0098552">
    <property type="term" value="C:side of membrane"/>
    <property type="evidence" value="ECO:0007669"/>
    <property type="project" value="UniProtKB-KW"/>
</dbReference>
<feature type="compositionally biased region" description="Gly residues" evidence="10">
    <location>
        <begin position="383"/>
        <end position="397"/>
    </location>
</feature>
<evidence type="ECO:0000256" key="7">
    <source>
        <dbReference type="ARBA" id="ARBA00023180"/>
    </source>
</evidence>
<accession>U4L8Z6</accession>
<keyword evidence="12" id="KW-1185">Reference proteome</keyword>
<keyword evidence="8 9" id="KW-0449">Lipoprotein</keyword>
<keyword evidence="3 9" id="KW-0336">GPI-anchor</keyword>